<proteinExistence type="predicted"/>
<evidence type="ECO:0000256" key="1">
    <source>
        <dbReference type="SAM" id="MobiDB-lite"/>
    </source>
</evidence>
<feature type="region of interest" description="Disordered" evidence="1">
    <location>
        <begin position="1"/>
        <end position="25"/>
    </location>
</feature>
<evidence type="ECO:0000313" key="3">
    <source>
        <dbReference type="Proteomes" id="UP001162891"/>
    </source>
</evidence>
<evidence type="ECO:0000313" key="2">
    <source>
        <dbReference type="EMBL" id="BDG01417.1"/>
    </source>
</evidence>
<accession>A0ABM7WPM7</accession>
<reference evidence="3" key="1">
    <citation type="journal article" date="2022" name="Int. J. Syst. Evol. Microbiol.">
        <title>Anaeromyxobacter oryzae sp. nov., Anaeromyxobacter diazotrophicus sp. nov. and Anaeromyxobacter paludicola sp. nov., isolated from paddy soils.</title>
        <authorList>
            <person name="Itoh H."/>
            <person name="Xu Z."/>
            <person name="Mise K."/>
            <person name="Masuda Y."/>
            <person name="Ushijima N."/>
            <person name="Hayakawa C."/>
            <person name="Shiratori Y."/>
            <person name="Senoo K."/>
        </authorList>
    </citation>
    <scope>NUCLEOTIDE SEQUENCE [LARGE SCALE GENOMIC DNA]</scope>
    <source>
        <strain evidence="3">Red232</strain>
    </source>
</reference>
<sequence length="109" mass="11463">MRGGAVEPRTIRRGSTRTVVGSARVPSSSRNRSAVASRAMVFLSCCTVVSGGMHRRLISMSSKPTRDMSWGMRIPSSSRLRQAPTATMSLVAKIAVGGGASPSISRPTS</sequence>
<gene>
    <name evidence="2" type="ORF">AMOR_04130</name>
</gene>
<organism evidence="2 3">
    <name type="scientific">Anaeromyxobacter oryzae</name>
    <dbReference type="NCBI Taxonomy" id="2918170"/>
    <lineage>
        <taxon>Bacteria</taxon>
        <taxon>Pseudomonadati</taxon>
        <taxon>Myxococcota</taxon>
        <taxon>Myxococcia</taxon>
        <taxon>Myxococcales</taxon>
        <taxon>Cystobacterineae</taxon>
        <taxon>Anaeromyxobacteraceae</taxon>
        <taxon>Anaeromyxobacter</taxon>
    </lineage>
</organism>
<name>A0ABM7WPM7_9BACT</name>
<protein>
    <submittedName>
        <fullName evidence="2">Uncharacterized protein</fullName>
    </submittedName>
</protein>
<dbReference type="EMBL" id="AP025591">
    <property type="protein sequence ID" value="BDG01417.1"/>
    <property type="molecule type" value="Genomic_DNA"/>
</dbReference>
<dbReference type="Proteomes" id="UP001162891">
    <property type="component" value="Chromosome"/>
</dbReference>
<keyword evidence="3" id="KW-1185">Reference proteome</keyword>